<feature type="transmembrane region" description="Helical" evidence="1">
    <location>
        <begin position="44"/>
        <end position="61"/>
    </location>
</feature>
<evidence type="ECO:0000256" key="1">
    <source>
        <dbReference type="SAM" id="Phobius"/>
    </source>
</evidence>
<keyword evidence="3" id="KW-1185">Reference proteome</keyword>
<protein>
    <recommendedName>
        <fullName evidence="4">Zn-finger containing protein</fullName>
    </recommendedName>
</protein>
<reference evidence="2" key="1">
    <citation type="submission" date="2021-04" db="EMBL/GenBank/DDBJ databases">
        <title>Proteiniclasticum sedimins sp. nov., an obligate anaerobic bacterium isolated from anaerobic sludge.</title>
        <authorList>
            <person name="Liu J."/>
        </authorList>
    </citation>
    <scope>NUCLEOTIDE SEQUENCE</scope>
    <source>
        <strain evidence="2">BAD-10</strain>
    </source>
</reference>
<comment type="caution">
    <text evidence="2">The sequence shown here is derived from an EMBL/GenBank/DDBJ whole genome shotgun (WGS) entry which is preliminary data.</text>
</comment>
<proteinExistence type="predicted"/>
<organism evidence="2 3">
    <name type="scientific">Proteiniclasticum sediminis</name>
    <dbReference type="NCBI Taxonomy" id="2804028"/>
    <lineage>
        <taxon>Bacteria</taxon>
        <taxon>Bacillati</taxon>
        <taxon>Bacillota</taxon>
        <taxon>Clostridia</taxon>
        <taxon>Eubacteriales</taxon>
        <taxon>Clostridiaceae</taxon>
        <taxon>Proteiniclasticum</taxon>
    </lineage>
</organism>
<evidence type="ECO:0000313" key="3">
    <source>
        <dbReference type="Proteomes" id="UP000675379"/>
    </source>
</evidence>
<name>A0A941HQR4_9CLOT</name>
<evidence type="ECO:0000313" key="2">
    <source>
        <dbReference type="EMBL" id="MBR0575773.1"/>
    </source>
</evidence>
<keyword evidence="1" id="KW-0472">Membrane</keyword>
<keyword evidence="1" id="KW-1133">Transmembrane helix</keyword>
<feature type="transmembrane region" description="Helical" evidence="1">
    <location>
        <begin position="21"/>
        <end position="38"/>
    </location>
</feature>
<dbReference type="RefSeq" id="WP_211800386.1">
    <property type="nucleotide sequence ID" value="NZ_JAGSCS010000005.1"/>
</dbReference>
<dbReference type="Proteomes" id="UP000675379">
    <property type="component" value="Unassembled WGS sequence"/>
</dbReference>
<accession>A0A941HQR4</accession>
<evidence type="ECO:0008006" key="4">
    <source>
        <dbReference type="Google" id="ProtNLM"/>
    </source>
</evidence>
<sequence length="136" mass="16257">MSKWKYKLQQLMAGRYGADDLYKALFGGYALLLVLNIFVRSPFLSLLMWGLLILMLFRSFSRNYVKRAQENQQFLRLWNPLRRKWHLSQRKVRERKTARFRTCPHCKTVLRLPVKRGSHTATCPHCKKDVSVRILF</sequence>
<dbReference type="AlphaFoldDB" id="A0A941HQR4"/>
<keyword evidence="1" id="KW-0812">Transmembrane</keyword>
<dbReference type="EMBL" id="JAGSCS010000005">
    <property type="protein sequence ID" value="MBR0575773.1"/>
    <property type="molecule type" value="Genomic_DNA"/>
</dbReference>
<gene>
    <name evidence="2" type="ORF">KCG48_05390</name>
</gene>